<accession>A0A5N6URK0</accession>
<dbReference type="FunFam" id="3.40.50.720:FF:000039">
    <property type="entry name" value="Alcohol dehydrogenase AdhP"/>
    <property type="match status" value="1"/>
</dbReference>
<dbReference type="CDD" id="cd08297">
    <property type="entry name" value="CAD3"/>
    <property type="match status" value="1"/>
</dbReference>
<dbReference type="Proteomes" id="UP000326950">
    <property type="component" value="Unassembled WGS sequence"/>
</dbReference>
<protein>
    <submittedName>
        <fullName evidence="8">Chaperonin 10-like protein</fullName>
    </submittedName>
</protein>
<evidence type="ECO:0000259" key="7">
    <source>
        <dbReference type="SMART" id="SM00829"/>
    </source>
</evidence>
<dbReference type="InterPro" id="IPR020843">
    <property type="entry name" value="ER"/>
</dbReference>
<dbReference type="AlphaFoldDB" id="A0A5N6URK0"/>
<keyword evidence="4" id="KW-0862">Zinc</keyword>
<dbReference type="OrthoDB" id="1879366at2759"/>
<gene>
    <name evidence="8" type="ORF">BDV40DRAFT_301448</name>
</gene>
<dbReference type="GO" id="GO:0004022">
    <property type="term" value="F:alcohol dehydrogenase (NAD+) activity"/>
    <property type="evidence" value="ECO:0007669"/>
    <property type="project" value="TreeGrafter"/>
</dbReference>
<dbReference type="InterPro" id="IPR013154">
    <property type="entry name" value="ADH-like_N"/>
</dbReference>
<dbReference type="PANTHER" id="PTHR42940">
    <property type="entry name" value="ALCOHOL DEHYDROGENASE 1-RELATED"/>
    <property type="match status" value="1"/>
</dbReference>
<feature type="domain" description="Enoyl reductase (ER)" evidence="7">
    <location>
        <begin position="18"/>
        <end position="344"/>
    </location>
</feature>
<dbReference type="Pfam" id="PF08240">
    <property type="entry name" value="ADH_N"/>
    <property type="match status" value="1"/>
</dbReference>
<dbReference type="SUPFAM" id="SSF50129">
    <property type="entry name" value="GroES-like"/>
    <property type="match status" value="1"/>
</dbReference>
<proteinExistence type="inferred from homology"/>
<evidence type="ECO:0000256" key="4">
    <source>
        <dbReference type="ARBA" id="ARBA00022833"/>
    </source>
</evidence>
<evidence type="ECO:0000256" key="3">
    <source>
        <dbReference type="ARBA" id="ARBA00022723"/>
    </source>
</evidence>
<sequence>MSIPKYQTAATIERPHPGAKLDLRHDIPVPEPKAGEVLIKLECTGFCHSDLHNINGELPMSTNVPGHEGIGRVVQVGPDTTEDMIGKRVGVKWLYSTCMKCPTCKVNYPNCPNQSNSGRNVPGTFQQYIVSPADFVSIIPEELKPEAVAALLCAGLTMYGALNKLHKFCQKGDWVVIMGAGGGLGHLGIQIGKEMGYNIIAVDSATKQDICMKSGAAAFIDFRNDVEKEVQNLTDGAGAHAVVVVVGLASAYNQALRLLRPIGTLVCVGLPAQDYRMPISPLDYVNRGIHVVGSSVGTEEEMQDLLKLAVAGRVSTHYQVYELTEVNTVIERLEKFAIEGRAVLRIPTESPKATS</sequence>
<reference evidence="8 9" key="1">
    <citation type="submission" date="2019-04" db="EMBL/GenBank/DDBJ databases">
        <title>Friends and foes A comparative genomics study of 23 Aspergillus species from section Flavi.</title>
        <authorList>
            <consortium name="DOE Joint Genome Institute"/>
            <person name="Kjaerbolling I."/>
            <person name="Vesth T."/>
            <person name="Frisvad J.C."/>
            <person name="Nybo J.L."/>
            <person name="Theobald S."/>
            <person name="Kildgaard S."/>
            <person name="Isbrandt T."/>
            <person name="Kuo A."/>
            <person name="Sato A."/>
            <person name="Lyhne E.K."/>
            <person name="Kogle M.E."/>
            <person name="Wiebenga A."/>
            <person name="Kun R.S."/>
            <person name="Lubbers R.J."/>
            <person name="Makela M.R."/>
            <person name="Barry K."/>
            <person name="Chovatia M."/>
            <person name="Clum A."/>
            <person name="Daum C."/>
            <person name="Haridas S."/>
            <person name="He G."/>
            <person name="LaButti K."/>
            <person name="Lipzen A."/>
            <person name="Mondo S."/>
            <person name="Riley R."/>
            <person name="Salamov A."/>
            <person name="Simmons B.A."/>
            <person name="Magnuson J.K."/>
            <person name="Henrissat B."/>
            <person name="Mortensen U.H."/>
            <person name="Larsen T.O."/>
            <person name="Devries R.P."/>
            <person name="Grigoriev I.V."/>
            <person name="Machida M."/>
            <person name="Baker S.E."/>
            <person name="Andersen M.R."/>
        </authorList>
    </citation>
    <scope>NUCLEOTIDE SEQUENCE [LARGE SCALE GENOMIC DNA]</scope>
    <source>
        <strain evidence="8 9">CBS 117626</strain>
    </source>
</reference>
<dbReference type="SMART" id="SM00829">
    <property type="entry name" value="PKS_ER"/>
    <property type="match status" value="1"/>
</dbReference>
<comment type="cofactor">
    <cofactor evidence="1">
        <name>Zn(2+)</name>
        <dbReference type="ChEBI" id="CHEBI:29105"/>
    </cofactor>
</comment>
<evidence type="ECO:0000313" key="8">
    <source>
        <dbReference type="EMBL" id="KAE8161264.1"/>
    </source>
</evidence>
<comment type="similarity">
    <text evidence="2">Belongs to the zinc-containing alcohol dehydrogenase family.</text>
</comment>
<evidence type="ECO:0000256" key="1">
    <source>
        <dbReference type="ARBA" id="ARBA00001947"/>
    </source>
</evidence>
<dbReference type="Pfam" id="PF00107">
    <property type="entry name" value="ADH_zinc_N"/>
    <property type="match status" value="1"/>
</dbReference>
<evidence type="ECO:0000256" key="6">
    <source>
        <dbReference type="ARBA" id="ARBA00023027"/>
    </source>
</evidence>
<evidence type="ECO:0000313" key="9">
    <source>
        <dbReference type="Proteomes" id="UP000326950"/>
    </source>
</evidence>
<dbReference type="GO" id="GO:0005737">
    <property type="term" value="C:cytoplasm"/>
    <property type="evidence" value="ECO:0007669"/>
    <property type="project" value="TreeGrafter"/>
</dbReference>
<keyword evidence="5" id="KW-0560">Oxidoreductase</keyword>
<dbReference type="Gene3D" id="3.40.50.720">
    <property type="entry name" value="NAD(P)-binding Rossmann-like Domain"/>
    <property type="match status" value="1"/>
</dbReference>
<dbReference type="Gene3D" id="3.90.180.10">
    <property type="entry name" value="Medium-chain alcohol dehydrogenases, catalytic domain"/>
    <property type="match status" value="1"/>
</dbReference>
<dbReference type="InterPro" id="IPR011032">
    <property type="entry name" value="GroES-like_sf"/>
</dbReference>
<name>A0A5N6URK0_ASPTM</name>
<dbReference type="InterPro" id="IPR013149">
    <property type="entry name" value="ADH-like_C"/>
</dbReference>
<keyword evidence="3" id="KW-0479">Metal-binding</keyword>
<dbReference type="GO" id="GO:0046872">
    <property type="term" value="F:metal ion binding"/>
    <property type="evidence" value="ECO:0007669"/>
    <property type="project" value="UniProtKB-KW"/>
</dbReference>
<dbReference type="EMBL" id="ML738644">
    <property type="protein sequence ID" value="KAE8161264.1"/>
    <property type="molecule type" value="Genomic_DNA"/>
</dbReference>
<keyword evidence="9" id="KW-1185">Reference proteome</keyword>
<dbReference type="InterPro" id="IPR036291">
    <property type="entry name" value="NAD(P)-bd_dom_sf"/>
</dbReference>
<dbReference type="SUPFAM" id="SSF51735">
    <property type="entry name" value="NAD(P)-binding Rossmann-fold domains"/>
    <property type="match status" value="1"/>
</dbReference>
<evidence type="ECO:0000256" key="2">
    <source>
        <dbReference type="ARBA" id="ARBA00008072"/>
    </source>
</evidence>
<keyword evidence="6" id="KW-0520">NAD</keyword>
<organism evidence="8 9">
    <name type="scientific">Aspergillus tamarii</name>
    <dbReference type="NCBI Taxonomy" id="41984"/>
    <lineage>
        <taxon>Eukaryota</taxon>
        <taxon>Fungi</taxon>
        <taxon>Dikarya</taxon>
        <taxon>Ascomycota</taxon>
        <taxon>Pezizomycotina</taxon>
        <taxon>Eurotiomycetes</taxon>
        <taxon>Eurotiomycetidae</taxon>
        <taxon>Eurotiales</taxon>
        <taxon>Aspergillaceae</taxon>
        <taxon>Aspergillus</taxon>
        <taxon>Aspergillus subgen. Circumdati</taxon>
    </lineage>
</organism>
<evidence type="ECO:0000256" key="5">
    <source>
        <dbReference type="ARBA" id="ARBA00023002"/>
    </source>
</evidence>
<dbReference type="PANTHER" id="PTHR42940:SF2">
    <property type="entry name" value="DEHYDROGENASE FAMILY OXIDOREDUCTASE, PUTATIVE (JCVI)-RELATED"/>
    <property type="match status" value="1"/>
</dbReference>